<protein>
    <recommendedName>
        <fullName evidence="7">Flagellar protein</fullName>
    </recommendedName>
</protein>
<keyword evidence="9" id="KW-0969">Cilium</keyword>
<evidence type="ECO:0000256" key="3">
    <source>
        <dbReference type="ARBA" id="ARBA00022989"/>
    </source>
</evidence>
<evidence type="ECO:0000256" key="2">
    <source>
        <dbReference type="ARBA" id="ARBA00022692"/>
    </source>
</evidence>
<dbReference type="InterPro" id="IPR052205">
    <property type="entry name" value="FliO/MopB"/>
</dbReference>
<dbReference type="STRING" id="543728.Vapar_4177"/>
<keyword evidence="1 7" id="KW-1003">Cell membrane</keyword>
<sequence precursor="true">MNLFARRLRQAAASFAAAACVAAHAALPTVPSPVEAAAPAVGASSLLQAGFGMFTVLGLIFLCAWAARRFGLQRLGGGQSVKVVSSTMVGQRERVVVVEVGGTWLVLGVAAGRVNALHSLPAQVLPTAPPASAMPDARLAGAAGLFAQKLRDSLGLTQRPHP</sequence>
<keyword evidence="9" id="KW-0282">Flagellum</keyword>
<organism evidence="9">
    <name type="scientific">Variovorax paradoxus (strain S110)</name>
    <dbReference type="NCBI Taxonomy" id="543728"/>
    <lineage>
        <taxon>Bacteria</taxon>
        <taxon>Pseudomonadati</taxon>
        <taxon>Pseudomonadota</taxon>
        <taxon>Betaproteobacteria</taxon>
        <taxon>Burkholderiales</taxon>
        <taxon>Comamonadaceae</taxon>
        <taxon>Variovorax</taxon>
    </lineage>
</organism>
<feature type="chain" id="PRO_5002948245" description="Flagellar protein" evidence="8">
    <location>
        <begin position="26"/>
        <end position="162"/>
    </location>
</feature>
<dbReference type="NCBIfam" id="TIGR03500">
    <property type="entry name" value="FliO_TIGR"/>
    <property type="match status" value="1"/>
</dbReference>
<evidence type="ECO:0000256" key="5">
    <source>
        <dbReference type="ARBA" id="ARBA00023143"/>
    </source>
</evidence>
<evidence type="ECO:0000256" key="7">
    <source>
        <dbReference type="RuleBase" id="RU362064"/>
    </source>
</evidence>
<dbReference type="OrthoDB" id="9182371at2"/>
<dbReference type="InterPro" id="IPR022781">
    <property type="entry name" value="Flagellar_biosynth_FliO"/>
</dbReference>
<dbReference type="GO" id="GO:0044781">
    <property type="term" value="P:bacterial-type flagellum organization"/>
    <property type="evidence" value="ECO:0007669"/>
    <property type="project" value="UniProtKB-UniRule"/>
</dbReference>
<feature type="transmembrane region" description="Helical" evidence="7">
    <location>
        <begin position="46"/>
        <end position="67"/>
    </location>
</feature>
<dbReference type="eggNOG" id="COG3190">
    <property type="taxonomic scope" value="Bacteria"/>
</dbReference>
<keyword evidence="2 7" id="KW-0812">Transmembrane</keyword>
<feature type="signal peptide" evidence="8">
    <location>
        <begin position="1"/>
        <end position="25"/>
    </location>
</feature>
<dbReference type="Pfam" id="PF04347">
    <property type="entry name" value="FliO"/>
    <property type="match status" value="1"/>
</dbReference>
<evidence type="ECO:0000256" key="1">
    <source>
        <dbReference type="ARBA" id="ARBA00022475"/>
    </source>
</evidence>
<keyword evidence="9" id="KW-0966">Cell projection</keyword>
<comment type="subcellular location">
    <subcellularLocation>
        <location evidence="7">Cell membrane</location>
    </subcellularLocation>
    <subcellularLocation>
        <location evidence="7">Bacterial flagellum basal body</location>
    </subcellularLocation>
</comment>
<dbReference type="PANTHER" id="PTHR38766">
    <property type="entry name" value="FLAGELLAR PROTEIN FLIO"/>
    <property type="match status" value="1"/>
</dbReference>
<dbReference type="EMBL" id="CP001635">
    <property type="protein sequence ID" value="ACS20790.1"/>
    <property type="molecule type" value="Genomic_DNA"/>
</dbReference>
<dbReference type="GO" id="GO:0009425">
    <property type="term" value="C:bacterial-type flagellum basal body"/>
    <property type="evidence" value="ECO:0007669"/>
    <property type="project" value="UniProtKB-SubCell"/>
</dbReference>
<reference evidence="9" key="1">
    <citation type="submission" date="2009-06" db="EMBL/GenBank/DDBJ databases">
        <title>Complete sequence of chromosome 1 of Variovorax paradoxus S110.</title>
        <authorList>
            <consortium name="US DOE Joint Genome Institute"/>
            <person name="Lucas S."/>
            <person name="Copeland A."/>
            <person name="Lapidus A."/>
            <person name="Glavina del Rio T."/>
            <person name="Tice H."/>
            <person name="Bruce D."/>
            <person name="Goodwin L."/>
            <person name="Pitluck S."/>
            <person name="Chertkov O."/>
            <person name="Brettin T."/>
            <person name="Detter J.C."/>
            <person name="Han C."/>
            <person name="Larimer F."/>
            <person name="Land M."/>
            <person name="Hauser L."/>
            <person name="Kyrpides N."/>
            <person name="Ovchinnikova G."/>
            <person name="Orwin P."/>
            <person name="Leadbetter J.R."/>
            <person name="Spain J.C."/>
            <person name="Han J.I."/>
        </authorList>
    </citation>
    <scope>NUCLEOTIDE SEQUENCE</scope>
    <source>
        <strain evidence="9">S110</strain>
    </source>
</reference>
<name>C5CXT4_VARPS</name>
<evidence type="ECO:0000313" key="9">
    <source>
        <dbReference type="EMBL" id="ACS20790.1"/>
    </source>
</evidence>
<dbReference type="HOGENOM" id="CLU_113213_0_1_4"/>
<dbReference type="PANTHER" id="PTHR38766:SF1">
    <property type="entry name" value="FLAGELLAR PROTEIN FLIO"/>
    <property type="match status" value="1"/>
</dbReference>
<evidence type="ECO:0000256" key="4">
    <source>
        <dbReference type="ARBA" id="ARBA00023136"/>
    </source>
</evidence>
<proteinExistence type="inferred from homology"/>
<evidence type="ECO:0000256" key="6">
    <source>
        <dbReference type="ARBA" id="ARBA00037937"/>
    </source>
</evidence>
<keyword evidence="8" id="KW-0732">Signal</keyword>
<accession>C5CXT4</accession>
<gene>
    <name evidence="9" type="ordered locus">Vapar_4177</name>
</gene>
<dbReference type="KEGG" id="vap:Vapar_4177"/>
<keyword evidence="3 7" id="KW-1133">Transmembrane helix</keyword>
<dbReference type="AlphaFoldDB" id="C5CXT4"/>
<evidence type="ECO:0000256" key="8">
    <source>
        <dbReference type="SAM" id="SignalP"/>
    </source>
</evidence>
<comment type="similarity">
    <text evidence="6 7">Belongs to the FliO/MopB family.</text>
</comment>
<dbReference type="PROSITE" id="PS51257">
    <property type="entry name" value="PROKAR_LIPOPROTEIN"/>
    <property type="match status" value="1"/>
</dbReference>
<keyword evidence="5 7" id="KW-0975">Bacterial flagellum</keyword>
<dbReference type="GO" id="GO:0005886">
    <property type="term" value="C:plasma membrane"/>
    <property type="evidence" value="ECO:0007669"/>
    <property type="project" value="UniProtKB-SubCell"/>
</dbReference>
<keyword evidence="4 7" id="KW-0472">Membrane</keyword>